<dbReference type="PANTHER" id="PTHR32063:SF11">
    <property type="entry name" value="CATION OR DRUG EFFLUX SYSTEM PROTEIN"/>
    <property type="match status" value="1"/>
</dbReference>
<dbReference type="AlphaFoldDB" id="A0A9E8A6D2"/>
<organism evidence="11">
    <name type="scientific">Bosea sp. NBC_00436</name>
    <dbReference type="NCBI Taxonomy" id="2969620"/>
    <lineage>
        <taxon>Bacteria</taxon>
        <taxon>Pseudomonadati</taxon>
        <taxon>Pseudomonadota</taxon>
        <taxon>Alphaproteobacteria</taxon>
        <taxon>Hyphomicrobiales</taxon>
        <taxon>Boseaceae</taxon>
        <taxon>Bosea</taxon>
    </lineage>
</organism>
<feature type="transmembrane region" description="Helical" evidence="9">
    <location>
        <begin position="370"/>
        <end position="391"/>
    </location>
</feature>
<dbReference type="Gene3D" id="3.30.2090.10">
    <property type="entry name" value="Multidrug efflux transporter AcrB TolC docking domain, DN and DC subdomains"/>
    <property type="match status" value="2"/>
</dbReference>
<evidence type="ECO:0000259" key="10">
    <source>
        <dbReference type="PROSITE" id="PS50156"/>
    </source>
</evidence>
<feature type="transmembrane region" description="Helical" evidence="9">
    <location>
        <begin position="886"/>
        <end position="905"/>
    </location>
</feature>
<keyword evidence="8 9" id="KW-0472">Membrane</keyword>
<dbReference type="PROSITE" id="PS50156">
    <property type="entry name" value="SSD"/>
    <property type="match status" value="1"/>
</dbReference>
<dbReference type="GO" id="GO:0005886">
    <property type="term" value="C:plasma membrane"/>
    <property type="evidence" value="ECO:0007669"/>
    <property type="project" value="UniProtKB-SubCell"/>
</dbReference>
<gene>
    <name evidence="11" type="ORF">NWE54_06170</name>
</gene>
<evidence type="ECO:0000256" key="2">
    <source>
        <dbReference type="ARBA" id="ARBA00010942"/>
    </source>
</evidence>
<evidence type="ECO:0000256" key="6">
    <source>
        <dbReference type="ARBA" id="ARBA00022692"/>
    </source>
</evidence>
<feature type="domain" description="SSD" evidence="10">
    <location>
        <begin position="369"/>
        <end position="498"/>
    </location>
</feature>
<dbReference type="SUPFAM" id="SSF82714">
    <property type="entry name" value="Multidrug efflux transporter AcrB TolC docking domain, DN and DC subdomains"/>
    <property type="match status" value="2"/>
</dbReference>
<evidence type="ECO:0000256" key="5">
    <source>
        <dbReference type="ARBA" id="ARBA00022519"/>
    </source>
</evidence>
<proteinExistence type="inferred from homology"/>
<feature type="transmembrane region" description="Helical" evidence="9">
    <location>
        <begin position="547"/>
        <end position="567"/>
    </location>
</feature>
<evidence type="ECO:0000256" key="7">
    <source>
        <dbReference type="ARBA" id="ARBA00022989"/>
    </source>
</evidence>
<feature type="transmembrane region" description="Helical" evidence="9">
    <location>
        <begin position="938"/>
        <end position="962"/>
    </location>
</feature>
<keyword evidence="7 9" id="KW-1133">Transmembrane helix</keyword>
<dbReference type="GO" id="GO:0042910">
    <property type="term" value="F:xenobiotic transmembrane transporter activity"/>
    <property type="evidence" value="ECO:0007669"/>
    <property type="project" value="TreeGrafter"/>
</dbReference>
<keyword evidence="4" id="KW-1003">Cell membrane</keyword>
<dbReference type="PRINTS" id="PR00702">
    <property type="entry name" value="ACRIFLAVINRP"/>
</dbReference>
<dbReference type="NCBIfam" id="TIGR00915">
    <property type="entry name" value="2A0602"/>
    <property type="match status" value="1"/>
</dbReference>
<dbReference type="GO" id="GO:0015562">
    <property type="term" value="F:efflux transmembrane transporter activity"/>
    <property type="evidence" value="ECO:0007669"/>
    <property type="project" value="InterPro"/>
</dbReference>
<feature type="transmembrane region" description="Helical" evidence="9">
    <location>
        <begin position="473"/>
        <end position="500"/>
    </location>
</feature>
<dbReference type="Gene3D" id="3.30.70.1320">
    <property type="entry name" value="Multidrug efflux transporter AcrB pore domain like"/>
    <property type="match status" value="1"/>
</dbReference>
<feature type="transmembrane region" description="Helical" evidence="9">
    <location>
        <begin position="441"/>
        <end position="461"/>
    </location>
</feature>
<feature type="transmembrane region" description="Helical" evidence="9">
    <location>
        <begin position="343"/>
        <end position="363"/>
    </location>
</feature>
<dbReference type="PANTHER" id="PTHR32063">
    <property type="match status" value="1"/>
</dbReference>
<dbReference type="EMBL" id="CP102774">
    <property type="protein sequence ID" value="UZF88370.1"/>
    <property type="molecule type" value="Genomic_DNA"/>
</dbReference>
<dbReference type="Pfam" id="PF00873">
    <property type="entry name" value="ACR_tran"/>
    <property type="match status" value="1"/>
</dbReference>
<sequence length="1067" mass="114593">MFRFAHFFIDRPIFATVLSVLLTIAGAIAQRSLPIAEYPEIAPPTVSITATYPGASAETVAATVATPIEQEVNGVDDMLYITSQSTGDGRVTINVVFKGGTDIDQAQVLVQNRVSQAEARLPQDVRALGIQVRKASPDFLMVINMISPDGSRDAQYISNYASLYVKDVLTRVDGVGDVQVFGARDFSMRIWLDPAKVAARNLTGGDVVAALRAANVQVAAGALNQPPAKSDEAFQLSVNTLGRLTDISEFENIVVRSDADGGTIRVRDIARVELGSQDYTTNAYLDNKNTVAIGVFQRPGSNALATSDKLISTMAEMAKQFPVGLEHRIIYNPTEFIGESVDAVVHTLLEAIVLVVIVVILFLQTWRAAIIPIVAIPVSLVGTFLVMSAIGISFNTISLLALVLAIGIVVDDAIVVVENVERYLAEGLTPKEAAHKTMDEVGGALLAIALVLCAVFIPTAFISGLQGTFYQQFAVTIAASTAISCFVSLTLSPAMSAVLLKAHKKHDENEQHGFFYKLGAPVRWFFHYFNAGFDWLSRTYGRVTSRLIRIAVILLIVYSGLIAATVWDIRRTPTGLVPQLDRGYFIAVIQLPPGSSLQRTDDVLRKANEILLSRPGVAHTVAFAGLDGATFTIAPNTGVAFVTLAPFADRVKAGLTTQGIFADLRQQMFGISEAFTLLIEPPAIPGIGTGGGLKGYVQDRGGRGLTALEGAAWIVAGSAGQVPGIQQPFTLFSTKTPQIYADIDRTKAEMLGVPVTRIFETLSIYMGSAYINDFNLLGRTYRVTAQADNPFRLTTRDVANLKTRNADGEMVPIGSIASFHDTTGAYRVPRYNLYPAAEVQLAMAHGYSTGQGIAAVEKIAAERLPAGFGFEWTEIALQEKLAGNTAIIAFGLAVVFVFLLLAALYESWLLPLSVILIVPMCILAAMFGVNYANLDRNILVDIGLVVLVGLAAKNAILIVEFAKQAEDEGMHRRDAAIAAARTRLRPILMTSMAFILGVLPLTISVGAGAEMRQAMGIAVFSGMLGVTFFGLIFTPVFYVMVRWLADLGGKRRKAAAAQPPVTPTAAH</sequence>
<dbReference type="FunFam" id="3.30.70.1430:FF:000001">
    <property type="entry name" value="Efflux pump membrane transporter"/>
    <property type="match status" value="1"/>
</dbReference>
<evidence type="ECO:0000256" key="3">
    <source>
        <dbReference type="ARBA" id="ARBA00022448"/>
    </source>
</evidence>
<dbReference type="NCBIfam" id="NF000282">
    <property type="entry name" value="RND_permease_1"/>
    <property type="match status" value="1"/>
</dbReference>
<dbReference type="Gene3D" id="3.30.70.1430">
    <property type="entry name" value="Multidrug efflux transporter AcrB pore domain"/>
    <property type="match status" value="2"/>
</dbReference>
<dbReference type="InterPro" id="IPR000731">
    <property type="entry name" value="SSD"/>
</dbReference>
<comment type="subcellular location">
    <subcellularLocation>
        <location evidence="1 9">Cell inner membrane</location>
        <topology evidence="1 9">Multi-pass membrane protein</topology>
    </subcellularLocation>
</comment>
<feature type="transmembrane region" description="Helical" evidence="9">
    <location>
        <begin position="912"/>
        <end position="932"/>
    </location>
</feature>
<reference evidence="11" key="1">
    <citation type="submission" date="2022-08" db="EMBL/GenBank/DDBJ databases">
        <title>Complete Genome Sequences of 2 Bosea sp. soil isolates.</title>
        <authorList>
            <person name="Alvarez Arevalo M."/>
            <person name="Sterndorff E.B."/>
            <person name="Faurdal D."/>
            <person name="Joergensen T.S."/>
            <person name="Weber T."/>
        </authorList>
    </citation>
    <scope>NUCLEOTIDE SEQUENCE</scope>
    <source>
        <strain evidence="11">NBC_00436</strain>
    </source>
</reference>
<comment type="caution">
    <text evidence="9">Lacks conserved residue(s) required for the propagation of feature annotation.</text>
</comment>
<evidence type="ECO:0000256" key="4">
    <source>
        <dbReference type="ARBA" id="ARBA00022475"/>
    </source>
</evidence>
<dbReference type="InterPro" id="IPR001036">
    <property type="entry name" value="Acrflvin-R"/>
</dbReference>
<comment type="similarity">
    <text evidence="2 9">Belongs to the resistance-nodulation-cell division (RND) (TC 2.A.6) family.</text>
</comment>
<dbReference type="Gene3D" id="1.20.1640.10">
    <property type="entry name" value="Multidrug efflux transporter AcrB transmembrane domain"/>
    <property type="match status" value="2"/>
</dbReference>
<keyword evidence="3 9" id="KW-0813">Transport</keyword>
<protein>
    <recommendedName>
        <fullName evidence="9">Efflux pump membrane transporter</fullName>
    </recommendedName>
</protein>
<feature type="transmembrane region" description="Helical" evidence="9">
    <location>
        <begin position="987"/>
        <end position="1009"/>
    </location>
</feature>
<dbReference type="SUPFAM" id="SSF82693">
    <property type="entry name" value="Multidrug efflux transporter AcrB pore domain, PN1, PN2, PC1 and PC2 subdomains"/>
    <property type="match status" value="4"/>
</dbReference>
<accession>A0A9E8A6D2</accession>
<feature type="transmembrane region" description="Helical" evidence="9">
    <location>
        <begin position="397"/>
        <end position="420"/>
    </location>
</feature>
<evidence type="ECO:0000256" key="1">
    <source>
        <dbReference type="ARBA" id="ARBA00004429"/>
    </source>
</evidence>
<keyword evidence="5 9" id="KW-0997">Cell inner membrane</keyword>
<evidence type="ECO:0000313" key="11">
    <source>
        <dbReference type="EMBL" id="UZF88370.1"/>
    </source>
</evidence>
<keyword evidence="6 9" id="KW-0812">Transmembrane</keyword>
<dbReference type="InterPro" id="IPR027463">
    <property type="entry name" value="AcrB_DN_DC_subdom"/>
</dbReference>
<name>A0A9E8A6D2_9HYPH</name>
<dbReference type="Gene3D" id="3.30.70.1440">
    <property type="entry name" value="Multidrug efflux transporter AcrB pore domain"/>
    <property type="match status" value="1"/>
</dbReference>
<dbReference type="InterPro" id="IPR004764">
    <property type="entry name" value="MdtF-like"/>
</dbReference>
<evidence type="ECO:0000256" key="9">
    <source>
        <dbReference type="RuleBase" id="RU364070"/>
    </source>
</evidence>
<dbReference type="FunFam" id="1.20.1640.10:FF:000001">
    <property type="entry name" value="Efflux pump membrane transporter"/>
    <property type="match status" value="1"/>
</dbReference>
<evidence type="ECO:0000256" key="8">
    <source>
        <dbReference type="ARBA" id="ARBA00023136"/>
    </source>
</evidence>
<dbReference type="SUPFAM" id="SSF82866">
    <property type="entry name" value="Multidrug efflux transporter AcrB transmembrane domain"/>
    <property type="match status" value="2"/>
</dbReference>
<dbReference type="GO" id="GO:0009636">
    <property type="term" value="P:response to toxic substance"/>
    <property type="evidence" value="ECO:0007669"/>
    <property type="project" value="UniProtKB-ARBA"/>
</dbReference>
<feature type="transmembrane region" description="Helical" evidence="9">
    <location>
        <begin position="1015"/>
        <end position="1041"/>
    </location>
</feature>